<dbReference type="Proteomes" id="UP000290289">
    <property type="component" value="Chromosome 2"/>
</dbReference>
<dbReference type="GO" id="GO:0015297">
    <property type="term" value="F:antiporter activity"/>
    <property type="evidence" value="ECO:0007669"/>
    <property type="project" value="InterPro"/>
</dbReference>
<name>A0A498KCH7_MALDO</name>
<feature type="region of interest" description="Disordered" evidence="10">
    <location>
        <begin position="700"/>
        <end position="733"/>
    </location>
</feature>
<dbReference type="GO" id="GO:0016020">
    <property type="term" value="C:membrane"/>
    <property type="evidence" value="ECO:0007669"/>
    <property type="project" value="UniProtKB-SubCell"/>
</dbReference>
<dbReference type="InterPro" id="IPR006153">
    <property type="entry name" value="Cation/H_exchanger_TM"/>
</dbReference>
<feature type="transmembrane region" description="Helical" evidence="11">
    <location>
        <begin position="407"/>
        <end position="426"/>
    </location>
</feature>
<evidence type="ECO:0000256" key="9">
    <source>
        <dbReference type="ARBA" id="ARBA00038341"/>
    </source>
</evidence>
<feature type="transmembrane region" description="Helical" evidence="11">
    <location>
        <begin position="47"/>
        <end position="68"/>
    </location>
</feature>
<dbReference type="InterPro" id="IPR057290">
    <property type="entry name" value="CHX17_C"/>
</dbReference>
<dbReference type="EMBL" id="RDQH01000328">
    <property type="protein sequence ID" value="RXI05238.1"/>
    <property type="molecule type" value="Genomic_DNA"/>
</dbReference>
<dbReference type="GO" id="GO:0006813">
    <property type="term" value="P:potassium ion transport"/>
    <property type="evidence" value="ECO:0007669"/>
    <property type="project" value="UniProtKB-KW"/>
</dbReference>
<evidence type="ECO:0000256" key="6">
    <source>
        <dbReference type="ARBA" id="ARBA00022989"/>
    </source>
</evidence>
<feature type="domain" description="Cation/H+ exchanger transmembrane" evidence="12">
    <location>
        <begin position="70"/>
        <end position="453"/>
    </location>
</feature>
<dbReference type="Pfam" id="PF23259">
    <property type="entry name" value="CHX17_C"/>
    <property type="match status" value="1"/>
</dbReference>
<keyword evidence="5" id="KW-0630">Potassium</keyword>
<organism evidence="15 16">
    <name type="scientific">Malus domestica</name>
    <name type="common">Apple</name>
    <name type="synonym">Pyrus malus</name>
    <dbReference type="NCBI Taxonomy" id="3750"/>
    <lineage>
        <taxon>Eukaryota</taxon>
        <taxon>Viridiplantae</taxon>
        <taxon>Streptophyta</taxon>
        <taxon>Embryophyta</taxon>
        <taxon>Tracheophyta</taxon>
        <taxon>Spermatophyta</taxon>
        <taxon>Magnoliopsida</taxon>
        <taxon>eudicotyledons</taxon>
        <taxon>Gunneridae</taxon>
        <taxon>Pentapetalae</taxon>
        <taxon>rosids</taxon>
        <taxon>fabids</taxon>
        <taxon>Rosales</taxon>
        <taxon>Rosaceae</taxon>
        <taxon>Amygdaloideae</taxon>
        <taxon>Maleae</taxon>
        <taxon>Malus</taxon>
    </lineage>
</organism>
<evidence type="ECO:0000259" key="13">
    <source>
        <dbReference type="Pfam" id="PF23256"/>
    </source>
</evidence>
<dbReference type="PANTHER" id="PTHR32468:SF74">
    <property type="entry name" value="CATION_H(+) ANTIPORTER 21-RELATED"/>
    <property type="match status" value="1"/>
</dbReference>
<dbReference type="GO" id="GO:0012505">
    <property type="term" value="C:endomembrane system"/>
    <property type="evidence" value="ECO:0007669"/>
    <property type="project" value="TreeGrafter"/>
</dbReference>
<feature type="transmembrane region" description="Helical" evidence="11">
    <location>
        <begin position="247"/>
        <end position="267"/>
    </location>
</feature>
<proteinExistence type="inferred from homology"/>
<dbReference type="InterPro" id="IPR050794">
    <property type="entry name" value="CPA2_transporter"/>
</dbReference>
<dbReference type="PANTHER" id="PTHR32468">
    <property type="entry name" value="CATION/H + ANTIPORTER"/>
    <property type="match status" value="1"/>
</dbReference>
<feature type="transmembrane region" description="Helical" evidence="11">
    <location>
        <begin position="376"/>
        <end position="395"/>
    </location>
</feature>
<dbReference type="GO" id="GO:0006885">
    <property type="term" value="P:regulation of pH"/>
    <property type="evidence" value="ECO:0007669"/>
    <property type="project" value="TreeGrafter"/>
</dbReference>
<gene>
    <name evidence="15" type="ORF">DVH24_006495</name>
</gene>
<comment type="subcellular location">
    <subcellularLocation>
        <location evidence="1">Membrane</location>
        <topology evidence="1">Multi-pass membrane protein</topology>
    </subcellularLocation>
</comment>
<feature type="transmembrane region" description="Helical" evidence="11">
    <location>
        <begin position="142"/>
        <end position="166"/>
    </location>
</feature>
<keyword evidence="16" id="KW-1185">Reference proteome</keyword>
<dbReference type="Pfam" id="PF23256">
    <property type="entry name" value="CHX17_2nd"/>
    <property type="match status" value="1"/>
</dbReference>
<keyword evidence="7" id="KW-0406">Ion transport</keyword>
<evidence type="ECO:0000256" key="8">
    <source>
        <dbReference type="ARBA" id="ARBA00023136"/>
    </source>
</evidence>
<feature type="transmembrane region" description="Helical" evidence="11">
    <location>
        <begin position="218"/>
        <end position="241"/>
    </location>
</feature>
<feature type="transmembrane region" description="Helical" evidence="11">
    <location>
        <begin position="336"/>
        <end position="355"/>
    </location>
</feature>
<feature type="domain" description="Cation/H(+) antiporter C-terminal" evidence="14">
    <location>
        <begin position="657"/>
        <end position="689"/>
    </location>
</feature>
<evidence type="ECO:0000256" key="1">
    <source>
        <dbReference type="ARBA" id="ARBA00004141"/>
    </source>
</evidence>
<feature type="domain" description="Cation/H(+) antiporter central" evidence="13">
    <location>
        <begin position="515"/>
        <end position="647"/>
    </location>
</feature>
<feature type="transmembrane region" description="Helical" evidence="11">
    <location>
        <begin position="287"/>
        <end position="316"/>
    </location>
</feature>
<comment type="caution">
    <text evidence="15">The sequence shown here is derived from an EMBL/GenBank/DDBJ whole genome shotgun (WGS) entry which is preliminary data.</text>
</comment>
<evidence type="ECO:0000256" key="3">
    <source>
        <dbReference type="ARBA" id="ARBA00022538"/>
    </source>
</evidence>
<evidence type="ECO:0000259" key="12">
    <source>
        <dbReference type="Pfam" id="PF00999"/>
    </source>
</evidence>
<evidence type="ECO:0000256" key="4">
    <source>
        <dbReference type="ARBA" id="ARBA00022692"/>
    </source>
</evidence>
<accession>A0A498KCH7</accession>
<keyword evidence="4 11" id="KW-0812">Transmembrane</keyword>
<evidence type="ECO:0000256" key="2">
    <source>
        <dbReference type="ARBA" id="ARBA00022448"/>
    </source>
</evidence>
<comment type="similarity">
    <text evidence="9">Belongs to the monovalent cation:proton antiporter 2 (CPA2) transporter (TC 2.A.37) family. CHX (TC 2.A.37.4) subfamily.</text>
</comment>
<sequence>MTHVLHSVSGWERFDLYFDTKDRIMVCYNRTINPSGGIWRVLPSDSFLSPLGVLIIKLSIAVFNTRILTFAFKPLHQPSIISQIIAGMTTSTRALGQLTKPIFPFSTLKITETMGNLALVYYMFLVGLELDFKPVVRAGKKALSIALTGFFFSVLLGWVLCRYLLLQDFVAQTHDGDQERPTINGPLFWGVALATTNFPDLARILADLKLLYSDVGGLALSASVITDLCSWILLLLVMAIINSVQMYAVGLTSVFLGLCVFVVRPALSWIVHRVREREKEDRNNSQLIRFVLAGVLLSGVITDACGSHSIVGPFVLGAIMPKGEFTDMLKQKVGNFVPSILMPLYFCINGGRVNFEDILGDRKNPIEQKTGATVGRVVWVTIIAFATKTVSTFVAGIINKMSPRDSLALGVLMNTKGLLTLIILNSGRDIKALNKQTFGVLMVVIWVMTFAVGPFIAYFYKSSAKTFVQYKQRSLASVGPNNQFRVLVCVHTSRNVPGIINLLEASNPTTQSPLHVLAVHLVELTGHASAMLVVHDACKTKDVNFPDKSSSPTNAIELYAKQRQSVTVQSLTAVSAYPTMHEDICNLAEDNRVSIIIIPYHKKATILDGEGGARDEDKSHLKNLNNNLMENARCSVGVLLDRGIGTSNYFDCCRHFTMLFFGGADDREALAYAGRMAGHPRVTLTVITFNIMSKEAAKTCVDDDDDGDEYNDEDEDDNENDNDDDDVTLEGMKSTGEEKKMDDLYLDEFRLRSMNDASIKFVENWVTSWEQILSLIQSTEGEYDMFIVGRRHGEMQEVATTLLDDDDSNDIGVLGEALVSSIFTASTSILIVQKSEFAHDS</sequence>
<evidence type="ECO:0000259" key="14">
    <source>
        <dbReference type="Pfam" id="PF23259"/>
    </source>
</evidence>
<keyword evidence="3" id="KW-0633">Potassium transport</keyword>
<protein>
    <submittedName>
        <fullName evidence="15">Uncharacterized protein</fullName>
    </submittedName>
</protein>
<dbReference type="InterPro" id="IPR057291">
    <property type="entry name" value="CHX17_2nd"/>
</dbReference>
<dbReference type="AlphaFoldDB" id="A0A498KCH7"/>
<evidence type="ECO:0000313" key="15">
    <source>
        <dbReference type="EMBL" id="RXI05238.1"/>
    </source>
</evidence>
<evidence type="ECO:0000256" key="11">
    <source>
        <dbReference type="SAM" id="Phobius"/>
    </source>
</evidence>
<reference evidence="15 16" key="1">
    <citation type="submission" date="2018-10" db="EMBL/GenBank/DDBJ databases">
        <title>A high-quality apple genome assembly.</title>
        <authorList>
            <person name="Hu J."/>
        </authorList>
    </citation>
    <scope>NUCLEOTIDE SEQUENCE [LARGE SCALE GENOMIC DNA]</scope>
    <source>
        <strain evidence="16">cv. HFTH1</strain>
        <tissue evidence="15">Young leaf</tissue>
    </source>
</reference>
<feature type="transmembrane region" description="Helical" evidence="11">
    <location>
        <begin position="110"/>
        <end position="130"/>
    </location>
</feature>
<keyword evidence="2" id="KW-0813">Transport</keyword>
<evidence type="ECO:0000313" key="16">
    <source>
        <dbReference type="Proteomes" id="UP000290289"/>
    </source>
</evidence>
<keyword evidence="8 11" id="KW-0472">Membrane</keyword>
<dbReference type="InterPro" id="IPR038770">
    <property type="entry name" value="Na+/solute_symporter_sf"/>
</dbReference>
<feature type="transmembrane region" description="Helical" evidence="11">
    <location>
        <begin position="438"/>
        <end position="460"/>
    </location>
</feature>
<dbReference type="Gene3D" id="1.20.1530.20">
    <property type="match status" value="1"/>
</dbReference>
<dbReference type="GO" id="GO:1902600">
    <property type="term" value="P:proton transmembrane transport"/>
    <property type="evidence" value="ECO:0007669"/>
    <property type="project" value="InterPro"/>
</dbReference>
<evidence type="ECO:0000256" key="10">
    <source>
        <dbReference type="SAM" id="MobiDB-lite"/>
    </source>
</evidence>
<evidence type="ECO:0000256" key="5">
    <source>
        <dbReference type="ARBA" id="ARBA00022958"/>
    </source>
</evidence>
<dbReference type="Pfam" id="PF00999">
    <property type="entry name" value="Na_H_Exchanger"/>
    <property type="match status" value="1"/>
</dbReference>
<feature type="compositionally biased region" description="Acidic residues" evidence="10">
    <location>
        <begin position="702"/>
        <end position="728"/>
    </location>
</feature>
<evidence type="ECO:0000256" key="7">
    <source>
        <dbReference type="ARBA" id="ARBA00023065"/>
    </source>
</evidence>
<keyword evidence="6 11" id="KW-1133">Transmembrane helix</keyword>